<proteinExistence type="inferred from homology"/>
<evidence type="ECO:0000313" key="13">
    <source>
        <dbReference type="RefSeq" id="XP_011314148.1"/>
    </source>
</evidence>
<evidence type="ECO:0000313" key="10">
    <source>
        <dbReference type="EMBL" id="JAG76644.1"/>
    </source>
</evidence>
<dbReference type="GO" id="GO:0030968">
    <property type="term" value="P:endoplasmic reticulum unfolded protein response"/>
    <property type="evidence" value="ECO:0007669"/>
    <property type="project" value="TreeGrafter"/>
</dbReference>
<feature type="region of interest" description="Disordered" evidence="8">
    <location>
        <begin position="700"/>
        <end position="723"/>
    </location>
</feature>
<keyword evidence="6" id="KW-0539">Nucleus</keyword>
<dbReference type="EMBL" id="GBYB01006881">
    <property type="protein sequence ID" value="JAG76648.1"/>
    <property type="molecule type" value="Transcribed_RNA"/>
</dbReference>
<reference evidence="10" key="1">
    <citation type="submission" date="2015-01" db="EMBL/GenBank/DDBJ databases">
        <title>Transcriptome Assembly of Fopius arisanus.</title>
        <authorList>
            <person name="Geib S."/>
        </authorList>
    </citation>
    <scope>NUCLEOTIDE SEQUENCE</scope>
</reference>
<dbReference type="PANTHER" id="PTHR46164">
    <property type="entry name" value="ATF6, ISOFORM C"/>
    <property type="match status" value="1"/>
</dbReference>
<evidence type="ECO:0000256" key="1">
    <source>
        <dbReference type="ARBA" id="ARBA00004167"/>
    </source>
</evidence>
<dbReference type="InterPro" id="IPR046347">
    <property type="entry name" value="bZIP_sf"/>
</dbReference>
<dbReference type="RefSeq" id="XP_011314148.1">
    <property type="nucleotide sequence ID" value="XM_011315846.1"/>
</dbReference>
<dbReference type="SMART" id="SM00338">
    <property type="entry name" value="BRLZ"/>
    <property type="match status" value="1"/>
</dbReference>
<evidence type="ECO:0000313" key="11">
    <source>
        <dbReference type="EMBL" id="JAG76648.1"/>
    </source>
</evidence>
<evidence type="ECO:0000256" key="3">
    <source>
        <dbReference type="ARBA" id="ARBA00023015"/>
    </source>
</evidence>
<comment type="subcellular location">
    <subcellularLocation>
        <location evidence="1">Membrane</location>
        <topology evidence="1">Single-pass membrane protein</topology>
    </subcellularLocation>
</comment>
<dbReference type="AlphaFoldDB" id="A0A0C9R217"/>
<evidence type="ECO:0000259" key="9">
    <source>
        <dbReference type="PROSITE" id="PS50217"/>
    </source>
</evidence>
<feature type="compositionally biased region" description="Polar residues" evidence="8">
    <location>
        <begin position="700"/>
        <end position="710"/>
    </location>
</feature>
<feature type="compositionally biased region" description="Low complexity" evidence="8">
    <location>
        <begin position="120"/>
        <end position="129"/>
    </location>
</feature>
<keyword evidence="7" id="KW-0175">Coiled coil</keyword>
<comment type="similarity">
    <text evidence="2">Belongs to the bZIP family. ATF subfamily.</text>
</comment>
<evidence type="ECO:0000256" key="2">
    <source>
        <dbReference type="ARBA" id="ARBA00009050"/>
    </source>
</evidence>
<dbReference type="SUPFAM" id="SSF57959">
    <property type="entry name" value="Leucine zipper domain"/>
    <property type="match status" value="1"/>
</dbReference>
<dbReference type="GO" id="GO:0000981">
    <property type="term" value="F:DNA-binding transcription factor activity, RNA polymerase II-specific"/>
    <property type="evidence" value="ECO:0007669"/>
    <property type="project" value="TreeGrafter"/>
</dbReference>
<evidence type="ECO:0000256" key="6">
    <source>
        <dbReference type="ARBA" id="ARBA00023242"/>
    </source>
</evidence>
<evidence type="ECO:0000313" key="12">
    <source>
        <dbReference type="Proteomes" id="UP000694866"/>
    </source>
</evidence>
<dbReference type="GO" id="GO:0005634">
    <property type="term" value="C:nucleus"/>
    <property type="evidence" value="ECO:0007669"/>
    <property type="project" value="UniProtKB-ARBA"/>
</dbReference>
<dbReference type="Gene3D" id="1.20.5.170">
    <property type="match status" value="1"/>
</dbReference>
<dbReference type="KEGG" id="fas:105273420"/>
<feature type="compositionally biased region" description="Pro residues" evidence="8">
    <location>
        <begin position="146"/>
        <end position="158"/>
    </location>
</feature>
<keyword evidence="5" id="KW-0804">Transcription</keyword>
<gene>
    <name evidence="10" type="primary">ATF6_0</name>
    <name evidence="13" type="synonym">Atf6</name>
    <name evidence="11" type="synonym">ATF6_1</name>
    <name evidence="10" type="ORF">g.48866</name>
    <name evidence="11" type="ORF">g.48872</name>
</gene>
<accession>A0A9R1TSR7</accession>
<dbReference type="GeneID" id="105273420"/>
<dbReference type="PANTHER" id="PTHR46164:SF3">
    <property type="entry name" value="ATF6, ISOFORM C"/>
    <property type="match status" value="1"/>
</dbReference>
<dbReference type="GO" id="GO:0016020">
    <property type="term" value="C:membrane"/>
    <property type="evidence" value="ECO:0007669"/>
    <property type="project" value="UniProtKB-SubCell"/>
</dbReference>
<feature type="region of interest" description="Disordered" evidence="8">
    <location>
        <begin position="111"/>
        <end position="158"/>
    </location>
</feature>
<dbReference type="InterPro" id="IPR051882">
    <property type="entry name" value="ATF_bZIP_TF"/>
</dbReference>
<keyword evidence="4" id="KW-0238">DNA-binding</keyword>
<dbReference type="GO" id="GO:0000978">
    <property type="term" value="F:RNA polymerase II cis-regulatory region sequence-specific DNA binding"/>
    <property type="evidence" value="ECO:0007669"/>
    <property type="project" value="TreeGrafter"/>
</dbReference>
<evidence type="ECO:0000256" key="4">
    <source>
        <dbReference type="ARBA" id="ARBA00023125"/>
    </source>
</evidence>
<dbReference type="PRINTS" id="PR00041">
    <property type="entry name" value="LEUZIPPRCREB"/>
</dbReference>
<dbReference type="InterPro" id="IPR004827">
    <property type="entry name" value="bZIP"/>
</dbReference>
<sequence length="723" mass="82083">MLIKEEPVWTSKIDAGFHMFPELDSFDDDCPLPADDFLEALSSELEIPLLLNGEGSPDHDESPDEIMKNASVDPLPNFDKFGLNFNDLESVFATINDPNSEAIRIKREPHAALYPPSPSPSHSESSLSEWPNDFPTSVKLTLETPPISPPQNESPPVSPLPNIASPILQPIKLIPVPTTDESQPQIIPQQPPKFVLAKNPAKRVCVTPNAEQPKKMIVLSAQDFAALTKKFKQAGTTAPPLKIQTVKTRQLIEPQKSQIEIPKPQNYTAIDDTSQVKVIKAFPQIKITKQEPVMIKNESVSMPPILIKSEIPQESMNFAARQECEIKALKRQQRMIKNRESACLSRKKKKEYVNSLENQISELQEENNNLKLENAMLRQRLSSLEGSSLATDGKSNIKLNVNRKNTAIALAMVFMISLNMMPSNLFSLEHKSDTLLSKDIPLSLPNVRHGRSLLWKPEDPEDNLEPNKTVNHPMCPMYINQTESIRLNYELREWIWRSSDKENYKEHVARQDSRINSPLGKMLLPKKKGLEKIADKMKIPPQRNETESTMNAVEVFSPTLKDHATLFDALRRRDDTFYVVWFSGEHLLLPALVQNKTVRPRMSLVFPGVPVNKSITSPPHHITMMQIDCEVTDTQLVHLRESVIPKHWRKNQGKESNTERTINKTKEFSKPYFLKAKKDAFANQQPYFLNEKFNDYNVNGDLSQVNNSKGSYPEKKLSENLQP</sequence>
<evidence type="ECO:0000256" key="7">
    <source>
        <dbReference type="SAM" id="Coils"/>
    </source>
</evidence>
<evidence type="ECO:0000256" key="5">
    <source>
        <dbReference type="ARBA" id="ARBA00023163"/>
    </source>
</evidence>
<dbReference type="CDD" id="cd14700">
    <property type="entry name" value="bZIP_ATF6"/>
    <property type="match status" value="1"/>
</dbReference>
<protein>
    <submittedName>
        <fullName evidence="10">ATF6_0 protein</fullName>
    </submittedName>
    <submittedName>
        <fullName evidence="11">ATF6_1 protein</fullName>
    </submittedName>
    <submittedName>
        <fullName evidence="13">Cyclic AMP-dependent transcription factor ATF-6 alpha isoform X1</fullName>
    </submittedName>
</protein>
<name>A0A0C9R217_9HYME</name>
<keyword evidence="3" id="KW-0805">Transcription regulation</keyword>
<dbReference type="Proteomes" id="UP000694866">
    <property type="component" value="Unplaced"/>
</dbReference>
<keyword evidence="12" id="KW-1185">Reference proteome</keyword>
<reference evidence="13" key="2">
    <citation type="submission" date="2025-04" db="UniProtKB">
        <authorList>
            <consortium name="RefSeq"/>
        </authorList>
    </citation>
    <scope>IDENTIFICATION</scope>
    <source>
        <strain evidence="13">USDA-PBARC FA_bdor</strain>
        <tissue evidence="13">Whole organism</tissue>
    </source>
</reference>
<feature type="coiled-coil region" evidence="7">
    <location>
        <begin position="319"/>
        <end position="387"/>
    </location>
</feature>
<dbReference type="CTD" id="22926"/>
<feature type="domain" description="BZIP" evidence="9">
    <location>
        <begin position="328"/>
        <end position="385"/>
    </location>
</feature>
<feature type="compositionally biased region" description="Basic and acidic residues" evidence="8">
    <location>
        <begin position="712"/>
        <end position="723"/>
    </location>
</feature>
<dbReference type="OrthoDB" id="644067at2759"/>
<dbReference type="PROSITE" id="PS50217">
    <property type="entry name" value="BZIP"/>
    <property type="match status" value="1"/>
</dbReference>
<evidence type="ECO:0000256" key="8">
    <source>
        <dbReference type="SAM" id="MobiDB-lite"/>
    </source>
</evidence>
<dbReference type="EMBL" id="GBYB01006877">
    <property type="protein sequence ID" value="JAG76644.1"/>
    <property type="molecule type" value="Transcribed_RNA"/>
</dbReference>
<dbReference type="Pfam" id="PF00170">
    <property type="entry name" value="bZIP_1"/>
    <property type="match status" value="1"/>
</dbReference>
<accession>A0A0C9R217</accession>
<organism evidence="10">
    <name type="scientific">Fopius arisanus</name>
    <dbReference type="NCBI Taxonomy" id="64838"/>
    <lineage>
        <taxon>Eukaryota</taxon>
        <taxon>Metazoa</taxon>
        <taxon>Ecdysozoa</taxon>
        <taxon>Arthropoda</taxon>
        <taxon>Hexapoda</taxon>
        <taxon>Insecta</taxon>
        <taxon>Pterygota</taxon>
        <taxon>Neoptera</taxon>
        <taxon>Endopterygota</taxon>
        <taxon>Hymenoptera</taxon>
        <taxon>Apocrita</taxon>
        <taxon>Ichneumonoidea</taxon>
        <taxon>Braconidae</taxon>
        <taxon>Opiinae</taxon>
        <taxon>Fopius</taxon>
    </lineage>
</organism>